<feature type="domain" description="Elongation factor EFG" evidence="5">
    <location>
        <begin position="475"/>
        <end position="536"/>
    </location>
</feature>
<evidence type="ECO:0000256" key="1">
    <source>
        <dbReference type="ARBA" id="ARBA00022741"/>
    </source>
</evidence>
<evidence type="ECO:0000256" key="3">
    <source>
        <dbReference type="ARBA" id="ARBA00022917"/>
    </source>
</evidence>
<dbReference type="InterPro" id="IPR004161">
    <property type="entry name" value="EFTu-like_2"/>
</dbReference>
<dbReference type="InterPro" id="IPR000640">
    <property type="entry name" value="EFG_V-like"/>
</dbReference>
<reference evidence="7" key="1">
    <citation type="submission" date="2022-08" db="EMBL/GenBank/DDBJ databases">
        <authorList>
            <person name="Kallberg Y."/>
            <person name="Tangrot J."/>
            <person name="Rosling A."/>
        </authorList>
    </citation>
    <scope>NUCLEOTIDE SEQUENCE</scope>
    <source>
        <strain evidence="7">Wild A</strain>
    </source>
</reference>
<dbReference type="Gene3D" id="3.40.50.300">
    <property type="entry name" value="P-loop containing nucleotide triphosphate hydrolases"/>
    <property type="match status" value="1"/>
</dbReference>
<dbReference type="InterPro" id="IPR027417">
    <property type="entry name" value="P-loop_NTPase"/>
</dbReference>
<dbReference type="GO" id="GO:0005525">
    <property type="term" value="F:GTP binding"/>
    <property type="evidence" value="ECO:0007669"/>
    <property type="project" value="UniProtKB-KW"/>
</dbReference>
<dbReference type="SUPFAM" id="SSF52540">
    <property type="entry name" value="P-loop containing nucleoside triphosphate hydrolases"/>
    <property type="match status" value="1"/>
</dbReference>
<keyword evidence="8" id="KW-1185">Reference proteome</keyword>
<dbReference type="Gene3D" id="3.30.70.870">
    <property type="entry name" value="Elongation Factor G (Translational Gtpase), domain 3"/>
    <property type="match status" value="1"/>
</dbReference>
<comment type="caution">
    <text evidence="7">The sequence shown here is derived from an EMBL/GenBank/DDBJ whole genome shotgun (WGS) entry which is preliminary data.</text>
</comment>
<dbReference type="CDD" id="cd03713">
    <property type="entry name" value="EFG_mtEFG_C"/>
    <property type="match status" value="1"/>
</dbReference>
<dbReference type="InterPro" id="IPR035649">
    <property type="entry name" value="EFG_V"/>
</dbReference>
<dbReference type="SMART" id="SM00838">
    <property type="entry name" value="EFG_C"/>
    <property type="match status" value="1"/>
</dbReference>
<organism evidence="7 8">
    <name type="scientific">Funneliformis geosporum</name>
    <dbReference type="NCBI Taxonomy" id="1117311"/>
    <lineage>
        <taxon>Eukaryota</taxon>
        <taxon>Fungi</taxon>
        <taxon>Fungi incertae sedis</taxon>
        <taxon>Mucoromycota</taxon>
        <taxon>Glomeromycotina</taxon>
        <taxon>Glomeromycetes</taxon>
        <taxon>Glomerales</taxon>
        <taxon>Glomeraceae</taxon>
        <taxon>Funneliformis</taxon>
    </lineage>
</organism>
<name>A0A9W4T7D1_9GLOM</name>
<gene>
    <name evidence="7" type="ORF">FWILDA_LOCUS17079</name>
</gene>
<dbReference type="InterPro" id="IPR009000">
    <property type="entry name" value="Transl_B-barrel_sf"/>
</dbReference>
<dbReference type="Gene3D" id="2.40.30.10">
    <property type="entry name" value="Translation factors"/>
    <property type="match status" value="1"/>
</dbReference>
<dbReference type="FunFam" id="2.40.30.10:FF:000006">
    <property type="entry name" value="Elongation factor G"/>
    <property type="match status" value="1"/>
</dbReference>
<dbReference type="InterPro" id="IPR041095">
    <property type="entry name" value="EFG_II"/>
</dbReference>
<dbReference type="AlphaFoldDB" id="A0A9W4T7D1"/>
<dbReference type="Pfam" id="PF03144">
    <property type="entry name" value="GTP_EFTU_D2"/>
    <property type="match status" value="1"/>
</dbReference>
<dbReference type="Pfam" id="PF03764">
    <property type="entry name" value="EFG_IV"/>
    <property type="match status" value="1"/>
</dbReference>
<dbReference type="CDD" id="cd16262">
    <property type="entry name" value="EFG_III"/>
    <property type="match status" value="1"/>
</dbReference>
<dbReference type="InterPro" id="IPR035647">
    <property type="entry name" value="EFG_III/V"/>
</dbReference>
<protein>
    <submittedName>
        <fullName evidence="7">14785_t:CDS:1</fullName>
    </submittedName>
</protein>
<dbReference type="Pfam" id="PF14492">
    <property type="entry name" value="EFG_III"/>
    <property type="match status" value="1"/>
</dbReference>
<dbReference type="SUPFAM" id="SSF50447">
    <property type="entry name" value="Translation proteins"/>
    <property type="match status" value="1"/>
</dbReference>
<keyword evidence="1" id="KW-0547">Nucleotide-binding</keyword>
<evidence type="ECO:0000256" key="4">
    <source>
        <dbReference type="ARBA" id="ARBA00023134"/>
    </source>
</evidence>
<dbReference type="SMART" id="SM00889">
    <property type="entry name" value="EFG_IV"/>
    <property type="match status" value="1"/>
</dbReference>
<dbReference type="GO" id="GO:0032790">
    <property type="term" value="P:ribosome disassembly"/>
    <property type="evidence" value="ECO:0007669"/>
    <property type="project" value="TreeGrafter"/>
</dbReference>
<evidence type="ECO:0000256" key="2">
    <source>
        <dbReference type="ARBA" id="ARBA00022768"/>
    </source>
</evidence>
<dbReference type="InterPro" id="IPR014721">
    <property type="entry name" value="Ribsml_uS5_D2-typ_fold_subgr"/>
</dbReference>
<dbReference type="PANTHER" id="PTHR43261:SF1">
    <property type="entry name" value="RIBOSOME-RELEASING FACTOR 2, MITOCHONDRIAL"/>
    <property type="match status" value="1"/>
</dbReference>
<dbReference type="GO" id="GO:0003746">
    <property type="term" value="F:translation elongation factor activity"/>
    <property type="evidence" value="ECO:0007669"/>
    <property type="project" value="UniProtKB-KW"/>
</dbReference>
<feature type="non-terminal residue" evidence="7">
    <location>
        <position position="536"/>
    </location>
</feature>
<dbReference type="SUPFAM" id="SSF54980">
    <property type="entry name" value="EF-G C-terminal domain-like"/>
    <property type="match status" value="2"/>
</dbReference>
<dbReference type="CDD" id="cd04088">
    <property type="entry name" value="EFG_mtEFG_II"/>
    <property type="match status" value="1"/>
</dbReference>
<dbReference type="EMBL" id="CAMKVN010012451">
    <property type="protein sequence ID" value="CAI2195444.1"/>
    <property type="molecule type" value="Genomic_DNA"/>
</dbReference>
<evidence type="ECO:0000313" key="7">
    <source>
        <dbReference type="EMBL" id="CAI2195444.1"/>
    </source>
</evidence>
<evidence type="ECO:0000313" key="8">
    <source>
        <dbReference type="Proteomes" id="UP001153678"/>
    </source>
</evidence>
<sequence>MDSMDSAENVENRFIASYQSLEERLGANLLICQFPIGGNQGIEGVIDLIEEKAYYFQRGDQAENYQIKEIPVHLHQKAQTYRQNLLEKIALYDEEFGLKYLGGQPSSASEIKKLIRRMVISGEHFAVFCGSAYKHVGVKLLLDGVTDYLPSPLDRDRITVFSEGKEEEISVLNYPHSLALAFKIVNLSFGKLTFIRVYCGKISASSYVYNLNKEKKEGVARLVRIHANKQEHIREANMGDIVAVIGLKHTTTGDTLCSAKQEILLEQISFAEPVISLAVEPKTKEDQDKLDKGLKSLFEEDPTFHASYNSETGQMIISGMGELHLEVLVERLRSEFGAEVKVSKPQVAYRETITKNLENVEAQYKKQSGGSGHFARIWINFEPNERGKGFEFIDLKKGQEMSNKDAEEVKEGLEEAMLSGLLLNCPLLDVKATLLGGKRHEVDTKPGDFKMAAISAFRGNGLEERKQRAQDLGVILLEPIMKLEVSNIPENYYGTVLASITSRRGIVEGIEKKKITYLLRANIPLAEVFGYSTILR</sequence>
<dbReference type="FunFam" id="3.30.70.870:FF:000001">
    <property type="entry name" value="Elongation factor G"/>
    <property type="match status" value="1"/>
</dbReference>
<dbReference type="Proteomes" id="UP001153678">
    <property type="component" value="Unassembled WGS sequence"/>
</dbReference>
<dbReference type="OrthoDB" id="198619at2759"/>
<dbReference type="PANTHER" id="PTHR43261">
    <property type="entry name" value="TRANSLATION ELONGATION FACTOR G-RELATED"/>
    <property type="match status" value="1"/>
</dbReference>
<keyword evidence="3" id="KW-0648">Protein biosynthesis</keyword>
<evidence type="ECO:0000259" key="6">
    <source>
        <dbReference type="SMART" id="SM00889"/>
    </source>
</evidence>
<dbReference type="InterPro" id="IPR005517">
    <property type="entry name" value="Transl_elong_EFG/EF2_IV"/>
</dbReference>
<dbReference type="InterPro" id="IPR009022">
    <property type="entry name" value="EFG_III"/>
</dbReference>
<feature type="domain" description="Translation elongation factor EFG/EF2" evidence="6">
    <location>
        <begin position="346"/>
        <end position="466"/>
    </location>
</feature>
<evidence type="ECO:0000259" key="5">
    <source>
        <dbReference type="SMART" id="SM00838"/>
    </source>
</evidence>
<proteinExistence type="predicted"/>
<dbReference type="Gene3D" id="3.30.230.10">
    <property type="match status" value="1"/>
</dbReference>
<dbReference type="Pfam" id="PF00679">
    <property type="entry name" value="EFG_C"/>
    <property type="match status" value="1"/>
</dbReference>
<dbReference type="Gene3D" id="3.30.70.240">
    <property type="match status" value="1"/>
</dbReference>
<keyword evidence="2" id="KW-0251">Elongation factor</keyword>
<keyword evidence="4" id="KW-0342">GTP-binding</keyword>
<accession>A0A9W4T7D1</accession>
<dbReference type="InterPro" id="IPR020568">
    <property type="entry name" value="Ribosomal_Su5_D2-typ_SF"/>
</dbReference>
<dbReference type="SUPFAM" id="SSF54211">
    <property type="entry name" value="Ribosomal protein S5 domain 2-like"/>
    <property type="match status" value="1"/>
</dbReference>